<dbReference type="PANTHER" id="PTHR10655">
    <property type="entry name" value="LYSOPHOSPHOLIPASE-RELATED"/>
    <property type="match status" value="1"/>
</dbReference>
<sequence>MDYPRPLIFEPLELPHQQTFILLHGRGSWADKFGPELLQTAIQNSDQSSLNHHKDEPLFDKPAHTSQTQKPAVATLQTAFPHARFIFPTAARRRATIYKRARTRQWFDNWKLDPPATDREELQIDGLRETIEYLHQLLRTEIALVPGGARNLVFGGLSQGCAASLIALLLWEGEDLGAFVGMCGWLPFAERLMAEICGEEDGQNNDDGDLDFNPFTVDGDDEISDGKVTTAAGRAVGWLRDELDLPSLALPSRVITASQAPIFLGHGVQDDKVSIALGRRASECLSVCGARVIWNEYDGLGHWYSSKMLKEMVHHLGNLFTPE</sequence>
<feature type="domain" description="Phospholipase/carboxylesterase/thioesterase" evidence="3">
    <location>
        <begin position="75"/>
        <end position="193"/>
    </location>
</feature>
<evidence type="ECO:0000313" key="5">
    <source>
        <dbReference type="Proteomes" id="UP001583177"/>
    </source>
</evidence>
<dbReference type="Proteomes" id="UP001583177">
    <property type="component" value="Unassembled WGS sequence"/>
</dbReference>
<feature type="domain" description="Phospholipase/carboxylesterase/thioesterase" evidence="3">
    <location>
        <begin position="256"/>
        <end position="316"/>
    </location>
</feature>
<keyword evidence="5" id="KW-1185">Reference proteome</keyword>
<gene>
    <name evidence="4" type="ORF">Daus18300_010105</name>
</gene>
<dbReference type="InterPro" id="IPR029058">
    <property type="entry name" value="AB_hydrolase_fold"/>
</dbReference>
<feature type="compositionally biased region" description="Basic and acidic residues" evidence="2">
    <location>
        <begin position="52"/>
        <end position="63"/>
    </location>
</feature>
<dbReference type="SUPFAM" id="SSF53474">
    <property type="entry name" value="alpha/beta-Hydrolases"/>
    <property type="match status" value="1"/>
</dbReference>
<comment type="caution">
    <text evidence="4">The sequence shown here is derived from an EMBL/GenBank/DDBJ whole genome shotgun (WGS) entry which is preliminary data.</text>
</comment>
<protein>
    <recommendedName>
        <fullName evidence="3">Phospholipase/carboxylesterase/thioesterase domain-containing protein</fullName>
    </recommendedName>
</protein>
<dbReference type="InterPro" id="IPR003140">
    <property type="entry name" value="PLipase/COase/thioEstase"/>
</dbReference>
<feature type="region of interest" description="Disordered" evidence="2">
    <location>
        <begin position="45"/>
        <end position="68"/>
    </location>
</feature>
<reference evidence="4 5" key="1">
    <citation type="journal article" date="2024" name="IMA Fungus">
        <title>IMA Genome - F19 : A genome assembly and annotation guide to empower mycologists, including annotated draft genome sequences of Ceratocystis pirilliformis, Diaporthe australafricana, Fusarium ophioides, Paecilomyces lecythidis, and Sporothrix stenoceras.</title>
        <authorList>
            <person name="Aylward J."/>
            <person name="Wilson A.M."/>
            <person name="Visagie C.M."/>
            <person name="Spraker J."/>
            <person name="Barnes I."/>
            <person name="Buitendag C."/>
            <person name="Ceriani C."/>
            <person name="Del Mar Angel L."/>
            <person name="du Plessis D."/>
            <person name="Fuchs T."/>
            <person name="Gasser K."/>
            <person name="Kramer D."/>
            <person name="Li W."/>
            <person name="Munsamy K."/>
            <person name="Piso A."/>
            <person name="Price J.L."/>
            <person name="Sonnekus B."/>
            <person name="Thomas C."/>
            <person name="van der Nest A."/>
            <person name="van Dijk A."/>
            <person name="van Heerden A."/>
            <person name="van Vuuren N."/>
            <person name="Yilmaz N."/>
            <person name="Duong T.A."/>
            <person name="van der Merwe N.A."/>
            <person name="Wingfield M.J."/>
            <person name="Wingfield B.D."/>
        </authorList>
    </citation>
    <scope>NUCLEOTIDE SEQUENCE [LARGE SCALE GENOMIC DNA]</scope>
    <source>
        <strain evidence="4 5">CMW 18300</strain>
    </source>
</reference>
<name>A0ABR3WBR9_9PEZI</name>
<organism evidence="4 5">
    <name type="scientific">Diaporthe australafricana</name>
    <dbReference type="NCBI Taxonomy" id="127596"/>
    <lineage>
        <taxon>Eukaryota</taxon>
        <taxon>Fungi</taxon>
        <taxon>Dikarya</taxon>
        <taxon>Ascomycota</taxon>
        <taxon>Pezizomycotina</taxon>
        <taxon>Sordariomycetes</taxon>
        <taxon>Sordariomycetidae</taxon>
        <taxon>Diaporthales</taxon>
        <taxon>Diaporthaceae</taxon>
        <taxon>Diaporthe</taxon>
    </lineage>
</organism>
<evidence type="ECO:0000256" key="2">
    <source>
        <dbReference type="SAM" id="MobiDB-lite"/>
    </source>
</evidence>
<accession>A0ABR3WBR9</accession>
<dbReference type="Pfam" id="PF02230">
    <property type="entry name" value="Abhydrolase_2"/>
    <property type="match status" value="2"/>
</dbReference>
<dbReference type="PANTHER" id="PTHR10655:SF64">
    <property type="entry name" value="PHOSPHOLIPASE_CARBOXYLESTERASE_THIOESTERASE DOMAIN-CONTAINING PROTEIN"/>
    <property type="match status" value="1"/>
</dbReference>
<evidence type="ECO:0000259" key="3">
    <source>
        <dbReference type="Pfam" id="PF02230"/>
    </source>
</evidence>
<dbReference type="EMBL" id="JAWRVE010000108">
    <property type="protein sequence ID" value="KAL1858104.1"/>
    <property type="molecule type" value="Genomic_DNA"/>
</dbReference>
<dbReference type="Gene3D" id="3.40.50.1820">
    <property type="entry name" value="alpha/beta hydrolase"/>
    <property type="match status" value="1"/>
</dbReference>
<proteinExistence type="inferred from homology"/>
<dbReference type="InterPro" id="IPR050565">
    <property type="entry name" value="LYPA1-2/EST-like"/>
</dbReference>
<comment type="similarity">
    <text evidence="1">Belongs to the AB hydrolase superfamily. AB hydrolase 2 family.</text>
</comment>
<evidence type="ECO:0000256" key="1">
    <source>
        <dbReference type="ARBA" id="ARBA00006499"/>
    </source>
</evidence>
<evidence type="ECO:0000313" key="4">
    <source>
        <dbReference type="EMBL" id="KAL1858104.1"/>
    </source>
</evidence>